<dbReference type="Pfam" id="PF03176">
    <property type="entry name" value="MMPL"/>
    <property type="match status" value="2"/>
</dbReference>
<evidence type="ECO:0000256" key="4">
    <source>
        <dbReference type="ARBA" id="ARBA00022989"/>
    </source>
</evidence>
<dbReference type="RefSeq" id="WP_009576184.1">
    <property type="nucleotide sequence ID" value="NZ_AEIG01000058.1"/>
</dbReference>
<comment type="subcellular location">
    <subcellularLocation>
        <location evidence="1">Cell membrane</location>
        <topology evidence="1">Multi-pass membrane protein</topology>
    </subcellularLocation>
</comment>
<evidence type="ECO:0000256" key="5">
    <source>
        <dbReference type="ARBA" id="ARBA00023136"/>
    </source>
</evidence>
<dbReference type="SUPFAM" id="SSF82866">
    <property type="entry name" value="Multidrug efflux transporter AcrB transmembrane domain"/>
    <property type="match status" value="2"/>
</dbReference>
<organism evidence="6 7">
    <name type="scientific">Aequoribacter fuscus</name>
    <dbReference type="NCBI Taxonomy" id="2518989"/>
    <lineage>
        <taxon>Bacteria</taxon>
        <taxon>Pseudomonadati</taxon>
        <taxon>Pseudomonadota</taxon>
        <taxon>Gammaproteobacteria</taxon>
        <taxon>Cellvibrionales</taxon>
        <taxon>Halieaceae</taxon>
        <taxon>Aequoribacter</taxon>
    </lineage>
</organism>
<dbReference type="InterPro" id="IPR000731">
    <property type="entry name" value="SSD"/>
</dbReference>
<keyword evidence="4" id="KW-1133">Transmembrane helix</keyword>
<reference evidence="6 7" key="1">
    <citation type="journal article" date="2011" name="J. Bacteriol.">
        <title>Genome sequence of strain IMCC3088, a proteorhodopsin-containing marine bacterium belonging to the OM60/NOR5 clade.</title>
        <authorList>
            <person name="Jang Y."/>
            <person name="Oh H.M."/>
            <person name="Kang I."/>
            <person name="Lee K."/>
            <person name="Yang S.J."/>
            <person name="Cho J.C."/>
        </authorList>
    </citation>
    <scope>NUCLEOTIDE SEQUENCE [LARGE SCALE GENOMIC DNA]</scope>
    <source>
        <strain evidence="6 7">IMCC3088</strain>
    </source>
</reference>
<gene>
    <name evidence="6" type="ORF">IMCC3088_1944</name>
</gene>
<dbReference type="OrthoDB" id="9759187at2"/>
<dbReference type="InterPro" id="IPR004869">
    <property type="entry name" value="MMPL_dom"/>
</dbReference>
<evidence type="ECO:0000313" key="7">
    <source>
        <dbReference type="Proteomes" id="UP000005615"/>
    </source>
</evidence>
<evidence type="ECO:0000256" key="1">
    <source>
        <dbReference type="ARBA" id="ARBA00004651"/>
    </source>
</evidence>
<keyword evidence="7" id="KW-1185">Reference proteome</keyword>
<dbReference type="PANTHER" id="PTHR33406:SF12">
    <property type="entry name" value="BLR2997 PROTEIN"/>
    <property type="match status" value="1"/>
</dbReference>
<accession>F3L320</accession>
<dbReference type="GO" id="GO:0005886">
    <property type="term" value="C:plasma membrane"/>
    <property type="evidence" value="ECO:0007669"/>
    <property type="project" value="UniProtKB-SubCell"/>
</dbReference>
<keyword evidence="5" id="KW-0472">Membrane</keyword>
<dbReference type="Proteomes" id="UP000005615">
    <property type="component" value="Unassembled WGS sequence"/>
</dbReference>
<dbReference type="AlphaFoldDB" id="F3L320"/>
<dbReference type="PANTHER" id="PTHR33406">
    <property type="entry name" value="MEMBRANE PROTEIN MJ1562-RELATED"/>
    <property type="match status" value="1"/>
</dbReference>
<dbReference type="eggNOG" id="COG1033">
    <property type="taxonomic scope" value="Bacteria"/>
</dbReference>
<keyword evidence="3" id="KW-0812">Transmembrane</keyword>
<name>F3L320_9GAMM</name>
<dbReference type="Gene3D" id="1.20.1640.10">
    <property type="entry name" value="Multidrug efflux transporter AcrB transmembrane domain"/>
    <property type="match status" value="2"/>
</dbReference>
<protein>
    <submittedName>
        <fullName evidence="6">Membrane protein</fullName>
    </submittedName>
</protein>
<comment type="caution">
    <text evidence="6">The sequence shown here is derived from an EMBL/GenBank/DDBJ whole genome shotgun (WGS) entry which is preliminary data.</text>
</comment>
<evidence type="ECO:0000256" key="3">
    <source>
        <dbReference type="ARBA" id="ARBA00022692"/>
    </source>
</evidence>
<proteinExistence type="predicted"/>
<keyword evidence="2" id="KW-1003">Cell membrane</keyword>
<dbReference type="EMBL" id="AEIG01000058">
    <property type="protein sequence ID" value="EGG29260.1"/>
    <property type="molecule type" value="Genomic_DNA"/>
</dbReference>
<dbReference type="PROSITE" id="PS50156">
    <property type="entry name" value="SSD"/>
    <property type="match status" value="2"/>
</dbReference>
<dbReference type="STRING" id="2518989.IMCC3088_1944"/>
<sequence length="893" mass="97433">MSEGVNTKKRTAYRRWVIDKPWMVLAVIAVLTAWAISVIPKTTLDASADSLLLQGDPSLADFRDVSERYGAAEFLLLTWQPEGELLSDESLVPLAAMADELRALPGVLSVVTALDVPLVESPRKSLSDVLGDDPLPTLSDPSTDRALAIEELKNSVIYSELLASKDGTLSAVQVNLEPFTAYDQALKIREDLRAVQVERSLSEVELAQLKEAELAVKAASAQAMAQRSELVASVRLIADRYRQHANIFVGGVPMIASDMVAFVRSDLVVFGAAIVGVMMLVLAIVFQRARWVAIPVVTCIVTVAVVLGILAAIDWRMTVISSNFVAVLLIISLSIAIHLVVRYREMHQHNPNMLDADRIEAAMAAMAVPCVYTGLTTIVAFLSLLVSRIQPVIDFGSMMSLGIVLALIFAFTIVPAMMRVWPSGKPLVHHADEQPFTRHFARWVDERGGTILTVTAVLVMAVALGVSQLKVENRFIDYFKQSTEIYQGMELLDAELGGTIGLDITIAAPEEVDLFGELGLDGDTETEVSDFAADDPFLEDDPFAESAQDDPFAADEDLFASQDDVFADDDPFAEDDIFGDSSETTRAQEPGFTPSYWFSLQGRQEIAAVQDYLQNRTEVGKVMSLDTLFSTVEVLLNGPLGSVELALVQRSMPADIADLLQTPYFDAERNEARVSLRVKETSKTLRRDAFLKQVKHDLVTELGIEEERITMSGMLVLYNNVLQSLFASQIMTLGAVFGVILVMFYLLFRSLSLALLALAPNVLAAGLVLGVMGLAGIPLDIMTITIAAIVVGIGVDDCIHYVHRFMHEFEVDGDYTAAMHRCHLSIGRAMYYTTLTVVIGFSMLVLSNFKPSIYFGALTVAAMVAAVLGALLLLPRLIVLLKPLGPENNHAVS</sequence>
<evidence type="ECO:0000313" key="6">
    <source>
        <dbReference type="EMBL" id="EGG29260.1"/>
    </source>
</evidence>
<evidence type="ECO:0000256" key="2">
    <source>
        <dbReference type="ARBA" id="ARBA00022475"/>
    </source>
</evidence>
<dbReference type="InterPro" id="IPR050545">
    <property type="entry name" value="Mycobact_MmpL"/>
</dbReference>